<sequence length="176" mass="18901">METLNNISKIIVFLSTTFILGQEMDVEGALRVTGGINAEGQPITNVGDPQNPSDAATMSSVETIVNNMPGLGGMTPERIYRKQFLGSGTYSPTYTVPAGKIWKVVGGPSEGGLLLYLSNDYYMYLINGGDVGGEAYFLPGDAFFFGDWAGVRALVNIFEYSIQSSGTEQGLDYVEP</sequence>
<protein>
    <submittedName>
        <fullName evidence="1">Uncharacterized protein</fullName>
    </submittedName>
</protein>
<dbReference type="AlphaFoldDB" id="A0A381X0W2"/>
<proteinExistence type="predicted"/>
<dbReference type="EMBL" id="UINC01013517">
    <property type="protein sequence ID" value="SVA58340.1"/>
    <property type="molecule type" value="Genomic_DNA"/>
</dbReference>
<accession>A0A381X0W2</accession>
<name>A0A381X0W2_9ZZZZ</name>
<gene>
    <name evidence="1" type="ORF">METZ01_LOCUS111194</name>
</gene>
<evidence type="ECO:0000313" key="1">
    <source>
        <dbReference type="EMBL" id="SVA58340.1"/>
    </source>
</evidence>
<reference evidence="1" key="1">
    <citation type="submission" date="2018-05" db="EMBL/GenBank/DDBJ databases">
        <authorList>
            <person name="Lanie J.A."/>
            <person name="Ng W.-L."/>
            <person name="Kazmierczak K.M."/>
            <person name="Andrzejewski T.M."/>
            <person name="Davidsen T.M."/>
            <person name="Wayne K.J."/>
            <person name="Tettelin H."/>
            <person name="Glass J.I."/>
            <person name="Rusch D."/>
            <person name="Podicherti R."/>
            <person name="Tsui H.-C.T."/>
            <person name="Winkler M.E."/>
        </authorList>
    </citation>
    <scope>NUCLEOTIDE SEQUENCE</scope>
</reference>
<organism evidence="1">
    <name type="scientific">marine metagenome</name>
    <dbReference type="NCBI Taxonomy" id="408172"/>
    <lineage>
        <taxon>unclassified sequences</taxon>
        <taxon>metagenomes</taxon>
        <taxon>ecological metagenomes</taxon>
    </lineage>
</organism>